<gene>
    <name evidence="2" type="ORF">SAMN02745190_00242</name>
</gene>
<evidence type="ECO:0000313" key="3">
    <source>
        <dbReference type="Proteomes" id="UP000184404"/>
    </source>
</evidence>
<feature type="region of interest" description="Disordered" evidence="1">
    <location>
        <begin position="39"/>
        <end position="164"/>
    </location>
</feature>
<feature type="compositionally biased region" description="Basic and acidic residues" evidence="1">
    <location>
        <begin position="39"/>
        <end position="115"/>
    </location>
</feature>
<dbReference type="RefSeq" id="WP_072934361.1">
    <property type="nucleotide sequence ID" value="NZ_FQUG01000002.1"/>
</dbReference>
<dbReference type="Proteomes" id="UP000184404">
    <property type="component" value="Unassembled WGS sequence"/>
</dbReference>
<dbReference type="AlphaFoldDB" id="A0A1M4ST69"/>
<feature type="compositionally biased region" description="Basic and acidic residues" evidence="1">
    <location>
        <begin position="122"/>
        <end position="137"/>
    </location>
</feature>
<dbReference type="STRING" id="1123243.SAMN02745190_00242"/>
<organism evidence="2 3">
    <name type="scientific">Schwartzia succinivorans DSM 10502</name>
    <dbReference type="NCBI Taxonomy" id="1123243"/>
    <lineage>
        <taxon>Bacteria</taxon>
        <taxon>Bacillati</taxon>
        <taxon>Bacillota</taxon>
        <taxon>Negativicutes</taxon>
        <taxon>Selenomonadales</taxon>
        <taxon>Selenomonadaceae</taxon>
        <taxon>Schwartzia</taxon>
    </lineage>
</organism>
<protein>
    <submittedName>
        <fullName evidence="2">Uncharacterized protein</fullName>
    </submittedName>
</protein>
<reference evidence="2 3" key="1">
    <citation type="submission" date="2016-11" db="EMBL/GenBank/DDBJ databases">
        <authorList>
            <person name="Jaros S."/>
            <person name="Januszkiewicz K."/>
            <person name="Wedrychowicz H."/>
        </authorList>
    </citation>
    <scope>NUCLEOTIDE SEQUENCE [LARGE SCALE GENOMIC DNA]</scope>
    <source>
        <strain evidence="2 3">DSM 10502</strain>
    </source>
</reference>
<evidence type="ECO:0000256" key="1">
    <source>
        <dbReference type="SAM" id="MobiDB-lite"/>
    </source>
</evidence>
<name>A0A1M4ST69_9FIRM</name>
<keyword evidence="3" id="KW-1185">Reference proteome</keyword>
<sequence>MKGKILTACLLTGMLLFGTGADVMARHAAEEYGERRRLERAERMEREQAARAAEQEARRKQEELAEKQAAEAARIEAERKRAEAEAKAEEERIRAEEERARAEAEAEEREAREAEAAAQLAAEREKEHTQQAKEENKSTANTETHVSMDVPGNKTESAKQDDGESVLGRYLRRHADKPADGKTAAPEQKKPVSYLSTKEMELQRLEVDTLDVGGTLLFSDSPEYVSQPGILYSDVIKGDARILYYHVNKMPVPAKVAVVLENTSDQYAVVHITRGGRSAPDADYLKVGRETQRQYFSEKQLQSSIYLEGHQSRVMLESMDETLMLTEQLVYGVYDFSSNVPIRVTVIMYPSSAKPLEFVKSAPVLPKDKARLRGTFTGMDRIMKAREEYNPSDGAAYITFCNDKEDLYKKGIDATDGSLAENNGNYGVLYHIEIPVRRRKKVELFANPMGGVFTGAVRVNTDGPAGAWMRMIPEGAPFFGDNAKAIITLPSKDGSLFLPKGTEIFSLGAFKGDTIHVEMSPPGASNLPYRLILSEP</sequence>
<proteinExistence type="predicted"/>
<evidence type="ECO:0000313" key="2">
    <source>
        <dbReference type="EMBL" id="SHE35430.1"/>
    </source>
</evidence>
<dbReference type="EMBL" id="FQUG01000002">
    <property type="protein sequence ID" value="SHE35430.1"/>
    <property type="molecule type" value="Genomic_DNA"/>
</dbReference>
<accession>A0A1M4ST69</accession>
<dbReference type="OrthoDB" id="1675044at2"/>